<gene>
    <name evidence="3" type="ORF">CAL13_11630</name>
</gene>
<dbReference type="InterPro" id="IPR010985">
    <property type="entry name" value="Ribbon_hlx_hlx"/>
</dbReference>
<proteinExistence type="predicted"/>
<dbReference type="EMBL" id="CP021109">
    <property type="protein sequence ID" value="ARP86785.1"/>
    <property type="molecule type" value="Genomic_DNA"/>
</dbReference>
<dbReference type="SUPFAM" id="SSF47598">
    <property type="entry name" value="Ribbon-helix-helix"/>
    <property type="match status" value="1"/>
</dbReference>
<dbReference type="GO" id="GO:0006355">
    <property type="term" value="P:regulation of DNA-templated transcription"/>
    <property type="evidence" value="ECO:0007669"/>
    <property type="project" value="InterPro"/>
</dbReference>
<dbReference type="InterPro" id="IPR013321">
    <property type="entry name" value="Arc_rbn_hlx_hlx"/>
</dbReference>
<dbReference type="Proteomes" id="UP000194139">
    <property type="component" value="Chromosome"/>
</dbReference>
<feature type="region of interest" description="Disordered" evidence="1">
    <location>
        <begin position="193"/>
        <end position="212"/>
    </location>
</feature>
<organism evidence="3 4">
    <name type="scientific">Bordetella genomosp. 9</name>
    <dbReference type="NCBI Taxonomy" id="1416803"/>
    <lineage>
        <taxon>Bacteria</taxon>
        <taxon>Pseudomonadati</taxon>
        <taxon>Pseudomonadota</taxon>
        <taxon>Betaproteobacteria</taxon>
        <taxon>Burkholderiales</taxon>
        <taxon>Alcaligenaceae</taxon>
        <taxon>Bordetella</taxon>
    </lineage>
</organism>
<name>A0A1W6Z0B2_9BORD</name>
<accession>A0A1W6Z0B2</accession>
<reference evidence="3 4" key="1">
    <citation type="submission" date="2017-05" db="EMBL/GenBank/DDBJ databases">
        <title>Complete and WGS of Bordetella genogroups.</title>
        <authorList>
            <person name="Spilker T."/>
            <person name="LiPuma J."/>
        </authorList>
    </citation>
    <scope>NUCLEOTIDE SEQUENCE [LARGE SCALE GENOMIC DNA]</scope>
    <source>
        <strain evidence="3 4">AU17164</strain>
    </source>
</reference>
<evidence type="ECO:0000256" key="1">
    <source>
        <dbReference type="SAM" id="MobiDB-lite"/>
    </source>
</evidence>
<protein>
    <recommendedName>
        <fullName evidence="2">Ribbon-helix-helix protein CopG domain-containing protein</fullName>
    </recommendedName>
</protein>
<dbReference type="AlphaFoldDB" id="A0A1W6Z0B2"/>
<dbReference type="Pfam" id="PF01402">
    <property type="entry name" value="RHH_1"/>
    <property type="match status" value="1"/>
</dbReference>
<evidence type="ECO:0000313" key="4">
    <source>
        <dbReference type="Proteomes" id="UP000194139"/>
    </source>
</evidence>
<dbReference type="InterPro" id="IPR002145">
    <property type="entry name" value="CopG"/>
</dbReference>
<keyword evidence="4" id="KW-1185">Reference proteome</keyword>
<feature type="domain" description="Ribbon-helix-helix protein CopG" evidence="2">
    <location>
        <begin position="146"/>
        <end position="183"/>
    </location>
</feature>
<dbReference type="Gene3D" id="1.10.1220.10">
    <property type="entry name" value="Met repressor-like"/>
    <property type="match status" value="1"/>
</dbReference>
<evidence type="ECO:0000313" key="3">
    <source>
        <dbReference type="EMBL" id="ARP86785.1"/>
    </source>
</evidence>
<sequence>MICTEPPSALSLSATRPAIFRTPSTSLLPDSISTSSRSVSSIGCCSALAASSTAAAGWACAAAAASTPMLSKAPAAARRSRRTCGRTVCEMTFGMMSLPRVWWSPDDIGRHGSGGGLTQVNTRRPALCHGSGADFPLGRKAVDTQTITLRLPASLVERIEETARRRGRSRSALFEEALRQYLAGDQLSRSEADMTVARDAGTDEPLYKLNEG</sequence>
<evidence type="ECO:0000259" key="2">
    <source>
        <dbReference type="Pfam" id="PF01402"/>
    </source>
</evidence>